<accession>G3JN83</accession>
<dbReference type="HOGENOM" id="CLU_611127_0_0_1"/>
<evidence type="ECO:0000256" key="1">
    <source>
        <dbReference type="SAM" id="MobiDB-lite"/>
    </source>
</evidence>
<dbReference type="OrthoDB" id="5337545at2759"/>
<dbReference type="STRING" id="983644.G3JN83"/>
<dbReference type="Proteomes" id="UP000001610">
    <property type="component" value="Unassembled WGS sequence"/>
</dbReference>
<evidence type="ECO:0000313" key="2">
    <source>
        <dbReference type="EMBL" id="EGX90265.1"/>
    </source>
</evidence>
<dbReference type="KEGG" id="cmt:CCM_06684"/>
<dbReference type="VEuPathDB" id="FungiDB:CCM_06684"/>
<dbReference type="RefSeq" id="XP_006671888.1">
    <property type="nucleotide sequence ID" value="XM_006671825.1"/>
</dbReference>
<feature type="region of interest" description="Disordered" evidence="1">
    <location>
        <begin position="130"/>
        <end position="150"/>
    </location>
</feature>
<dbReference type="eggNOG" id="ENOG502T2AW">
    <property type="taxonomic scope" value="Eukaryota"/>
</dbReference>
<proteinExistence type="predicted"/>
<dbReference type="AlphaFoldDB" id="G3JN83"/>
<keyword evidence="3" id="KW-1185">Reference proteome</keyword>
<organism evidence="2 3">
    <name type="scientific">Cordyceps militaris (strain CM01)</name>
    <name type="common">Caterpillar fungus</name>
    <dbReference type="NCBI Taxonomy" id="983644"/>
    <lineage>
        <taxon>Eukaryota</taxon>
        <taxon>Fungi</taxon>
        <taxon>Dikarya</taxon>
        <taxon>Ascomycota</taxon>
        <taxon>Pezizomycotina</taxon>
        <taxon>Sordariomycetes</taxon>
        <taxon>Hypocreomycetidae</taxon>
        <taxon>Hypocreales</taxon>
        <taxon>Cordycipitaceae</taxon>
        <taxon>Cordyceps</taxon>
    </lineage>
</organism>
<evidence type="ECO:0000313" key="3">
    <source>
        <dbReference type="Proteomes" id="UP000001610"/>
    </source>
</evidence>
<dbReference type="GeneID" id="18168698"/>
<feature type="compositionally biased region" description="Low complexity" evidence="1">
    <location>
        <begin position="56"/>
        <end position="73"/>
    </location>
</feature>
<name>G3JN83_CORMM</name>
<protein>
    <submittedName>
        <fullName evidence="2">Uncharacterized protein</fullName>
    </submittedName>
</protein>
<gene>
    <name evidence="2" type="ORF">CCM_06684</name>
</gene>
<dbReference type="PANTHER" id="PTHR39599:SF1">
    <property type="entry name" value="GPI-ANCHORED PROTEIN (EUROFUNG)"/>
    <property type="match status" value="1"/>
</dbReference>
<feature type="compositionally biased region" description="Basic and acidic residues" evidence="1">
    <location>
        <begin position="1"/>
        <end position="43"/>
    </location>
</feature>
<dbReference type="OMA" id="HICATDS"/>
<dbReference type="EMBL" id="JH126403">
    <property type="protein sequence ID" value="EGX90265.1"/>
    <property type="molecule type" value="Genomic_DNA"/>
</dbReference>
<dbReference type="InParanoid" id="G3JN83"/>
<feature type="region of interest" description="Disordered" evidence="1">
    <location>
        <begin position="1"/>
        <end position="109"/>
    </location>
</feature>
<feature type="compositionally biased region" description="Polar residues" evidence="1">
    <location>
        <begin position="130"/>
        <end position="146"/>
    </location>
</feature>
<sequence>MESRDADTDPTQEPRREDTTAGGNARKDGKGKDREVALSDRLRASGRMALNAAATGQPSLSPTGSSSGKASSGNQNESSIPGSVLAEASHHHAAPGLGDSVRNHPQGLGQASTQYDEFVNTAPQMQDSFHSTLQSDESMQSASFREQTAADGADVAQLLAMPEEEPRYLELDNLLSEHEAARLREALFANSPSQPVWNHLLNFNPEFVLNPRNSHQARSHTGTEDTMVAQEIWLQQWQEVLSSYTDAVWGDLGSLAEEARHEIEALKSHADTRSSESKALGRLRQILAHICATDSNNNPACCPQGAVCTGTAPATAPTAPAGSPSYVLNSYFPFPYASTTFGNSAACSSAVQSCSRNYDACLTKLQNGNGYHVTVAVPGDTGTTVTGGGGSFPGSQATYICSSLSLVACEAVGSATCTSFGQDSGTCNVTPASSSWLLLLLLAINLTW</sequence>
<reference evidence="2 3" key="1">
    <citation type="journal article" date="2011" name="Genome Biol.">
        <title>Genome sequence of the insect pathogenic fungus Cordyceps militaris, a valued traditional Chinese medicine.</title>
        <authorList>
            <person name="Zheng P."/>
            <person name="Xia Y."/>
            <person name="Xiao G."/>
            <person name="Xiong C."/>
            <person name="Hu X."/>
            <person name="Zhang S."/>
            <person name="Zheng H."/>
            <person name="Huang Y."/>
            <person name="Zhou Y."/>
            <person name="Wang S."/>
            <person name="Zhao G.P."/>
            <person name="Liu X."/>
            <person name="St Leger R.J."/>
            <person name="Wang C."/>
        </authorList>
    </citation>
    <scope>NUCLEOTIDE SEQUENCE [LARGE SCALE GENOMIC DNA]</scope>
    <source>
        <strain evidence="2 3">CM01</strain>
    </source>
</reference>
<dbReference type="PANTHER" id="PTHR39599">
    <property type="entry name" value="GPI-ANCHORED PROTEIN (EUROFUNG)-RELATED-RELATED"/>
    <property type="match status" value="1"/>
</dbReference>